<organism evidence="4 5">
    <name type="scientific">Mortierella isabellina</name>
    <name type="common">Filamentous fungus</name>
    <name type="synonym">Umbelopsis isabellina</name>
    <dbReference type="NCBI Taxonomy" id="91625"/>
    <lineage>
        <taxon>Eukaryota</taxon>
        <taxon>Fungi</taxon>
        <taxon>Fungi incertae sedis</taxon>
        <taxon>Mucoromycota</taxon>
        <taxon>Mucoromycotina</taxon>
        <taxon>Umbelopsidomycetes</taxon>
        <taxon>Umbelopsidales</taxon>
        <taxon>Umbelopsidaceae</taxon>
        <taxon>Umbelopsis</taxon>
    </lineage>
</organism>
<keyword evidence="2" id="KW-1133">Transmembrane helix</keyword>
<protein>
    <recommendedName>
        <fullName evidence="3">Abscisic acid G-protein coupled receptor-like domain-containing protein</fullName>
    </recommendedName>
</protein>
<accession>A0A8H7UBP5</accession>
<proteinExistence type="predicted"/>
<dbReference type="AlphaFoldDB" id="A0A8H7UBP5"/>
<evidence type="ECO:0000313" key="5">
    <source>
        <dbReference type="Proteomes" id="UP000654370"/>
    </source>
</evidence>
<keyword evidence="2" id="KW-0472">Membrane</keyword>
<dbReference type="InterPro" id="IPR015672">
    <property type="entry name" value="GPHR/GTG"/>
</dbReference>
<dbReference type="InterPro" id="IPR025969">
    <property type="entry name" value="ABA_GPCR_dom"/>
</dbReference>
<dbReference type="OrthoDB" id="264392at2759"/>
<evidence type="ECO:0000259" key="3">
    <source>
        <dbReference type="Pfam" id="PF12430"/>
    </source>
</evidence>
<dbReference type="Pfam" id="PF12430">
    <property type="entry name" value="ABA_GPCR"/>
    <property type="match status" value="1"/>
</dbReference>
<feature type="transmembrane region" description="Helical" evidence="2">
    <location>
        <begin position="108"/>
        <end position="125"/>
    </location>
</feature>
<dbReference type="PANTHER" id="PTHR15948">
    <property type="entry name" value="G-PROTEIN COUPLED RECEPTOR 89-RELATED"/>
    <property type="match status" value="1"/>
</dbReference>
<feature type="coiled-coil region" evidence="1">
    <location>
        <begin position="14"/>
        <end position="41"/>
    </location>
</feature>
<evidence type="ECO:0000313" key="4">
    <source>
        <dbReference type="EMBL" id="KAG2177020.1"/>
    </source>
</evidence>
<feature type="transmembrane region" description="Helical" evidence="2">
    <location>
        <begin position="189"/>
        <end position="211"/>
    </location>
</feature>
<feature type="transmembrane region" description="Helical" evidence="2">
    <location>
        <begin position="44"/>
        <end position="65"/>
    </location>
</feature>
<sequence length="236" mass="26971">MTYHVDREALKEEIELLQQLSRSMLMDVEELENELQRTNASRTVFGKVFSFLGTIFSIYCVYKLVTTTLNVVFNRLGRGDPVSTLLSLMVWNQGEDNEIDLQYWSQQFSYLFIGMIVVGSVRGFLTLMLKISRRYSQRAEISPSSALCIVAYILSTYLVSSVVMIQVTLPEEYRQLITKSLGHIEFDYFSRWSDIIFLICSIISSIVLYVLHSTSSSKSLASDFADLQLGKIEQGM</sequence>
<comment type="caution">
    <text evidence="4">The sequence shown here is derived from an EMBL/GenBank/DDBJ whole genome shotgun (WGS) entry which is preliminary data.</text>
</comment>
<name>A0A8H7UBP5_MORIS</name>
<evidence type="ECO:0000256" key="1">
    <source>
        <dbReference type="SAM" id="Coils"/>
    </source>
</evidence>
<dbReference type="EMBL" id="JAEPQZ010000009">
    <property type="protein sequence ID" value="KAG2177020.1"/>
    <property type="molecule type" value="Genomic_DNA"/>
</dbReference>
<keyword evidence="1" id="KW-0175">Coiled coil</keyword>
<feature type="domain" description="Abscisic acid G-protein coupled receptor-like" evidence="3">
    <location>
        <begin position="40"/>
        <end position="212"/>
    </location>
</feature>
<evidence type="ECO:0000256" key="2">
    <source>
        <dbReference type="SAM" id="Phobius"/>
    </source>
</evidence>
<dbReference type="PANTHER" id="PTHR15948:SF0">
    <property type="entry name" value="GOLGI PH REGULATOR A-RELATED"/>
    <property type="match status" value="1"/>
</dbReference>
<keyword evidence="5" id="KW-1185">Reference proteome</keyword>
<reference evidence="4" key="1">
    <citation type="submission" date="2020-12" db="EMBL/GenBank/DDBJ databases">
        <title>Metabolic potential, ecology and presence of endohyphal bacteria is reflected in genomic diversity of Mucoromycotina.</title>
        <authorList>
            <person name="Muszewska A."/>
            <person name="Okrasinska A."/>
            <person name="Steczkiewicz K."/>
            <person name="Drgas O."/>
            <person name="Orlowska M."/>
            <person name="Perlinska-Lenart U."/>
            <person name="Aleksandrzak-Piekarczyk T."/>
            <person name="Szatraj K."/>
            <person name="Zielenkiewicz U."/>
            <person name="Pilsyk S."/>
            <person name="Malc E."/>
            <person name="Mieczkowski P."/>
            <person name="Kruszewska J.S."/>
            <person name="Biernat P."/>
            <person name="Pawlowska J."/>
        </authorList>
    </citation>
    <scope>NUCLEOTIDE SEQUENCE</scope>
    <source>
        <strain evidence="4">WA0000067209</strain>
    </source>
</reference>
<feature type="transmembrane region" description="Helical" evidence="2">
    <location>
        <begin position="146"/>
        <end position="169"/>
    </location>
</feature>
<dbReference type="Proteomes" id="UP000654370">
    <property type="component" value="Unassembled WGS sequence"/>
</dbReference>
<keyword evidence="2" id="KW-0812">Transmembrane</keyword>
<gene>
    <name evidence="4" type="ORF">INT43_007674</name>
</gene>